<protein>
    <submittedName>
        <fullName evidence="2">Uncharacterized protein</fullName>
    </submittedName>
</protein>
<name>A0A1D3LBL8_PLACE</name>
<feature type="non-terminal residue" evidence="2">
    <location>
        <position position="381"/>
    </location>
</feature>
<dbReference type="Proteomes" id="UP000195879">
    <property type="component" value="Unassembled WGS sequence"/>
</dbReference>
<dbReference type="EMBL" id="FMIO01000558">
    <property type="protein sequence ID" value="SCL98523.1"/>
    <property type="molecule type" value="Genomic_DNA"/>
</dbReference>
<feature type="coiled-coil region" evidence="1">
    <location>
        <begin position="310"/>
        <end position="337"/>
    </location>
</feature>
<gene>
    <name evidence="2" type="ORF">PCHDK_000558800</name>
</gene>
<evidence type="ECO:0000313" key="2">
    <source>
        <dbReference type="EMBL" id="SCL98523.1"/>
    </source>
</evidence>
<organism evidence="2 3">
    <name type="scientific">Plasmodium chabaudi adami</name>
    <dbReference type="NCBI Taxonomy" id="5826"/>
    <lineage>
        <taxon>Eukaryota</taxon>
        <taxon>Sar</taxon>
        <taxon>Alveolata</taxon>
        <taxon>Apicomplexa</taxon>
        <taxon>Aconoidasida</taxon>
        <taxon>Haemosporida</taxon>
        <taxon>Plasmodiidae</taxon>
        <taxon>Plasmodium</taxon>
        <taxon>Plasmodium (Vinckeia)</taxon>
    </lineage>
</organism>
<feature type="coiled-coil region" evidence="1">
    <location>
        <begin position="117"/>
        <end position="144"/>
    </location>
</feature>
<feature type="non-terminal residue" evidence="2">
    <location>
        <position position="1"/>
    </location>
</feature>
<evidence type="ECO:0000313" key="3">
    <source>
        <dbReference type="Proteomes" id="UP000195879"/>
    </source>
</evidence>
<keyword evidence="1" id="KW-0175">Coiled coil</keyword>
<dbReference type="AlphaFoldDB" id="A0A1D3LBL8"/>
<proteinExistence type="predicted"/>
<accession>A0A1D3LBL8</accession>
<sequence length="381" mass="44444">EGENEESSAIEPKNNKFTSSFFPSSFFNPDEPIIASKLFGLSNTEKNIVDAPVKHKNPFEITKDNLNTKKINNNTVEKTDKQIIKEVKNDSRKRKNSIIFDESTPESIKKFKYSNNYMNINNVIEKNNDQAAQHEEEKRQKILKETQRAKIYGSIIKKNCRLMSYGQNKDYNYVPKESNKKRVRFQDKVTIIPNLPPKESSAIEPKNNKFTSSFFPSSFFNPDEPIIASKLFGLSNTEKNIVDAPVKHKNPFEITKDNLNTKKINNNTVEKTDKQIIKEVKNDSRKRKNSIIFDESTPESIKKFKYSNNYMNINNVIEKNNDQAAQHEEEKRQKILKETQRAKIYGSIIKKNCRLMSYGQNKDYNYVPKESNKKRVRFQDK</sequence>
<evidence type="ECO:0000256" key="1">
    <source>
        <dbReference type="SAM" id="Coils"/>
    </source>
</evidence>
<reference evidence="2 3" key="1">
    <citation type="submission" date="2016-08" db="EMBL/GenBank/DDBJ databases">
        <authorList>
            <consortium name="Pathogen Informatics"/>
        </authorList>
    </citation>
    <scope>NUCLEOTIDE SEQUENCE [LARGE SCALE GENOMIC DNA]</scope>
    <source>
        <strain evidence="2 3">DK</strain>
    </source>
</reference>